<organism evidence="1 2">
    <name type="scientific">Arthrobacter phage Rings</name>
    <dbReference type="NCBI Taxonomy" id="1772313"/>
    <lineage>
        <taxon>Viruses</taxon>
        <taxon>Duplodnaviria</taxon>
        <taxon>Heunggongvirae</taxon>
        <taxon>Uroviricota</taxon>
        <taxon>Caudoviricetes</taxon>
        <taxon>Amigovirus</taxon>
        <taxon>Amigovirus amigo</taxon>
    </lineage>
</organism>
<accession>A0A0U4JTW8</accession>
<gene>
    <name evidence="1" type="primary">46</name>
    <name evidence="1" type="ORF">RINGS_46</name>
</gene>
<evidence type="ECO:0000313" key="1">
    <source>
        <dbReference type="EMBL" id="ALY10123.1"/>
    </source>
</evidence>
<dbReference type="Proteomes" id="UP000224485">
    <property type="component" value="Segment"/>
</dbReference>
<sequence length="98" mass="11601">MTNIFAKAWQWLTRKDPGVEVLMEPKITEPWPLVPAHEEPLWTPLNHTARDTGLKYEDIPWSCTCDWVSERMICQRPEDERFTRGMRDPHCPYHPNGL</sequence>
<dbReference type="EMBL" id="KU160663">
    <property type="protein sequence ID" value="ALY10123.1"/>
    <property type="molecule type" value="Genomic_DNA"/>
</dbReference>
<name>A0A0U4JTW8_9CAUD</name>
<proteinExistence type="predicted"/>
<evidence type="ECO:0000313" key="2">
    <source>
        <dbReference type="Proteomes" id="UP000224485"/>
    </source>
</evidence>
<protein>
    <submittedName>
        <fullName evidence="1">Uncharacterized protein</fullName>
    </submittedName>
</protein>
<reference evidence="1 2" key="1">
    <citation type="submission" date="2015-11" db="EMBL/GenBank/DDBJ databases">
        <authorList>
            <person name="Trulli M."/>
            <person name="Cordero M."/>
            <person name="Cross T."/>
            <person name="Dunbar D."/>
            <person name="Bradley K.W."/>
            <person name="Asai D.J."/>
            <person name="Bowman C.A."/>
            <person name="Russell D.A."/>
            <person name="Pope W.H."/>
            <person name="Jacobs-Sera D."/>
            <person name="Hendrix R.W."/>
            <person name="Hatfull G.F."/>
        </authorList>
    </citation>
    <scope>NUCLEOTIDE SEQUENCE [LARGE SCALE GENOMIC DNA]</scope>
</reference>